<dbReference type="EMBL" id="DWWS01000021">
    <property type="protein sequence ID" value="HJC23218.1"/>
    <property type="molecule type" value="Genomic_DNA"/>
</dbReference>
<dbReference type="Gene3D" id="3.30.450.380">
    <property type="match status" value="1"/>
</dbReference>
<evidence type="ECO:0000313" key="4">
    <source>
        <dbReference type="EMBL" id="HJC23218.1"/>
    </source>
</evidence>
<dbReference type="PANTHER" id="PTHR30486:SF6">
    <property type="entry name" value="TYPE IV PILUS RETRACTATION ATPASE PILT"/>
    <property type="match status" value="1"/>
</dbReference>
<accession>A0A9D2SPA5</accession>
<gene>
    <name evidence="4" type="primary">tadA</name>
    <name evidence="4" type="ORF">H9761_05880</name>
</gene>
<dbReference type="CDD" id="cd01130">
    <property type="entry name" value="VirB11-like_ATPase"/>
    <property type="match status" value="1"/>
</dbReference>
<protein>
    <submittedName>
        <fullName evidence="4">Flp pilus assembly complex ATPase component TadA</fullName>
    </submittedName>
</protein>
<feature type="region of interest" description="Disordered" evidence="2">
    <location>
        <begin position="456"/>
        <end position="475"/>
    </location>
</feature>
<evidence type="ECO:0000256" key="2">
    <source>
        <dbReference type="SAM" id="MobiDB-lite"/>
    </source>
</evidence>
<organism evidence="4 5">
    <name type="scientific">Candidatus Eisenbergiella merdavium</name>
    <dbReference type="NCBI Taxonomy" id="2838551"/>
    <lineage>
        <taxon>Bacteria</taxon>
        <taxon>Bacillati</taxon>
        <taxon>Bacillota</taxon>
        <taxon>Clostridia</taxon>
        <taxon>Lachnospirales</taxon>
        <taxon>Lachnospiraceae</taxon>
        <taxon>Eisenbergiella</taxon>
    </lineage>
</organism>
<evidence type="ECO:0000256" key="1">
    <source>
        <dbReference type="ARBA" id="ARBA00006611"/>
    </source>
</evidence>
<dbReference type="Pfam" id="PF00437">
    <property type="entry name" value="T2SSE"/>
    <property type="match status" value="1"/>
</dbReference>
<dbReference type="InterPro" id="IPR027417">
    <property type="entry name" value="P-loop_NTPase"/>
</dbReference>
<dbReference type="Proteomes" id="UP000823891">
    <property type="component" value="Unassembled WGS sequence"/>
</dbReference>
<dbReference type="InterPro" id="IPR050921">
    <property type="entry name" value="T4SS_GSP_E_ATPase"/>
</dbReference>
<dbReference type="Gene3D" id="3.40.50.300">
    <property type="entry name" value="P-loop containing nucleotide triphosphate hydrolases"/>
    <property type="match status" value="1"/>
</dbReference>
<dbReference type="PANTHER" id="PTHR30486">
    <property type="entry name" value="TWITCHING MOTILITY PROTEIN PILT"/>
    <property type="match status" value="1"/>
</dbReference>
<proteinExistence type="inferred from homology"/>
<dbReference type="SUPFAM" id="SSF52540">
    <property type="entry name" value="P-loop containing nucleoside triphosphate hydrolases"/>
    <property type="match status" value="1"/>
</dbReference>
<dbReference type="InterPro" id="IPR001482">
    <property type="entry name" value="T2SS/T4SS_dom"/>
</dbReference>
<comment type="similarity">
    <text evidence="1">Belongs to the GSP E family.</text>
</comment>
<evidence type="ECO:0000313" key="5">
    <source>
        <dbReference type="Proteomes" id="UP000823891"/>
    </source>
</evidence>
<dbReference type="GO" id="GO:0016887">
    <property type="term" value="F:ATP hydrolysis activity"/>
    <property type="evidence" value="ECO:0007669"/>
    <property type="project" value="InterPro"/>
</dbReference>
<comment type="caution">
    <text evidence="4">The sequence shown here is derived from an EMBL/GenBank/DDBJ whole genome shotgun (WGS) entry which is preliminary data.</text>
</comment>
<reference evidence="4" key="1">
    <citation type="journal article" date="2021" name="PeerJ">
        <title>Extensive microbial diversity within the chicken gut microbiome revealed by metagenomics and culture.</title>
        <authorList>
            <person name="Gilroy R."/>
            <person name="Ravi A."/>
            <person name="Getino M."/>
            <person name="Pursley I."/>
            <person name="Horton D.L."/>
            <person name="Alikhan N.F."/>
            <person name="Baker D."/>
            <person name="Gharbi K."/>
            <person name="Hall N."/>
            <person name="Watson M."/>
            <person name="Adriaenssens E.M."/>
            <person name="Foster-Nyarko E."/>
            <person name="Jarju S."/>
            <person name="Secka A."/>
            <person name="Antonio M."/>
            <person name="Oren A."/>
            <person name="Chaudhuri R.R."/>
            <person name="La Ragione R."/>
            <person name="Hildebrand F."/>
            <person name="Pallen M.J."/>
        </authorList>
    </citation>
    <scope>NUCLEOTIDE SEQUENCE</scope>
    <source>
        <strain evidence="4">USAMLcec2-132</strain>
    </source>
</reference>
<reference evidence="4" key="2">
    <citation type="submission" date="2021-04" db="EMBL/GenBank/DDBJ databases">
        <authorList>
            <person name="Gilroy R."/>
        </authorList>
    </citation>
    <scope>NUCLEOTIDE SEQUENCE</scope>
    <source>
        <strain evidence="4">USAMLcec2-132</strain>
    </source>
</reference>
<sequence length="475" mass="53789">MNSLNEMFFSAAEKESMTYEQILADVQRYCTQNHADKLTTEGNQEEAKKLLQEFITRYVQNRSYHIDGMSTEELCNSLYEDMAGISFLRKWIDMPGIEEININAYDDIEVIRSGGHSEKIPDRFLSPRHALDVARRLLNTCGMVIDDTMPSVIGYLGKNIRISVDKTPIVDEDVGINASIRIVNQQTVSRQKLLHSGSATAEMLDFLTCCIRYGVSVCISGSTGSGKTTIMAWLLSMVPDNQRLITIEEGSREFDLIKRDKDGRPVNSVVHLLTRPHENPALDIDQDTLLERVLRKHPDVIGVGEMRSAKEAFSVAESSRTGHTVVTTIHSNSAASTYRRMMTLAKRRYSMEDEILMQIMVEAYPIVIYTRQMEDGSRKIMEIIEGENFLSGQLYFRTLYRYDVKDNRIASNGRHTVVGEHRRLNGISEALQRRMLDHGIPADMLRPFLPCRPSNSKKGDFSHAMDSGHSVSADH</sequence>
<feature type="domain" description="Bacterial type II secretion system protein E" evidence="3">
    <location>
        <begin position="157"/>
        <end position="355"/>
    </location>
</feature>
<name>A0A9D2SPA5_9FIRM</name>
<dbReference type="AlphaFoldDB" id="A0A9D2SPA5"/>
<evidence type="ECO:0000259" key="3">
    <source>
        <dbReference type="Pfam" id="PF00437"/>
    </source>
</evidence>